<dbReference type="PROSITE" id="PS50090">
    <property type="entry name" value="MYB_LIKE"/>
    <property type="match status" value="2"/>
</dbReference>
<feature type="compositionally biased region" description="Low complexity" evidence="6">
    <location>
        <begin position="521"/>
        <end position="535"/>
    </location>
</feature>
<organism evidence="10">
    <name type="scientific">Oryza punctata</name>
    <name type="common">Red rice</name>
    <dbReference type="NCBI Taxonomy" id="4537"/>
    <lineage>
        <taxon>Eukaryota</taxon>
        <taxon>Viridiplantae</taxon>
        <taxon>Streptophyta</taxon>
        <taxon>Embryophyta</taxon>
        <taxon>Tracheophyta</taxon>
        <taxon>Spermatophyta</taxon>
        <taxon>Magnoliopsida</taxon>
        <taxon>Liliopsida</taxon>
        <taxon>Poales</taxon>
        <taxon>Poaceae</taxon>
        <taxon>BOP clade</taxon>
        <taxon>Oryzoideae</taxon>
        <taxon>Oryzeae</taxon>
        <taxon>Oryzinae</taxon>
        <taxon>Oryza</taxon>
    </lineage>
</organism>
<feature type="domain" description="SANT" evidence="8">
    <location>
        <begin position="445"/>
        <end position="493"/>
    </location>
</feature>
<dbReference type="PROSITE" id="PS51294">
    <property type="entry name" value="HTH_MYB"/>
    <property type="match status" value="2"/>
</dbReference>
<dbReference type="SMART" id="SM00717">
    <property type="entry name" value="SANT"/>
    <property type="match status" value="4"/>
</dbReference>
<feature type="compositionally biased region" description="Low complexity" evidence="6">
    <location>
        <begin position="220"/>
        <end position="234"/>
    </location>
</feature>
<dbReference type="Proteomes" id="UP000026962">
    <property type="component" value="Chromosome 1"/>
</dbReference>
<feature type="compositionally biased region" description="Polar residues" evidence="6">
    <location>
        <begin position="240"/>
        <end position="260"/>
    </location>
</feature>
<evidence type="ECO:0000256" key="1">
    <source>
        <dbReference type="ARBA" id="ARBA00004123"/>
    </source>
</evidence>
<dbReference type="PANTHER" id="PTHR44042">
    <property type="entry name" value="DUPLICATED HOMEODOMAIN-LIKE SUPERFAMILY PROTEIN-RELATED"/>
    <property type="match status" value="1"/>
</dbReference>
<feature type="domain" description="Myb-like" evidence="7">
    <location>
        <begin position="136"/>
        <end position="188"/>
    </location>
</feature>
<dbReference type="PROSITE" id="PS51293">
    <property type="entry name" value="SANT"/>
    <property type="match status" value="2"/>
</dbReference>
<dbReference type="NCBIfam" id="TIGR01557">
    <property type="entry name" value="myb_SHAQKYF"/>
    <property type="match status" value="2"/>
</dbReference>
<dbReference type="InterPro" id="IPR006447">
    <property type="entry name" value="Myb_dom_plants"/>
</dbReference>
<sequence>MMMRDVCMEVLPPMDHYASRGNWFMARKWSPEENKQFERALAGLDLRCPDWDRVALAIPGRSALEVMNHFKDLELDVQKIENGMVPFPVYGAGGVGGGGAFTLQWDGGHGVGDFRNAYRFGGGGGGKRHFGRTPEQERKKGVPWTEEEHKLFLLGLKKYGKGDWRNISRNFVQTRTPTQVASHAQKYFIRLNSGGKDKRRSSIHDITTVNLTDDRPPSPSQSSLISNQSNTSTLTAAVSPFSSTTDVKPQNAANASFNSPSRTLGMPGYGMGLQDQGLQCGGPLHDQLAANRSIFFSEVDEENSIHYVLLVLPPMDHYASRGNWFMARKWSPEENKQFERALAGLDLRCPDWDRVALAIPGRSALEVMNHFKDLELDVQKIENGMVPFPVYGAGGVGGGGAFTLQWDGGHGVGDFRNAYRFGGGGGGKRHFGRTPEQERKKGVPWTEEEHKLFLLGLKKYGKGDWRNISRNFVQTRTPTQVASHAQKYFIRLNSGGKDKRRSSIHDITTVNLTDDRPPSPSQSSLISNQSNTSTLTAAVSPFSSTTDVKPQNAANASFNSPSRTLGMPGYGMGLQDQGLQCGGPLHDQLAANRSILF</sequence>
<keyword evidence="11" id="KW-1185">Reference proteome</keyword>
<dbReference type="FunFam" id="1.10.10.60:FF:000009">
    <property type="entry name" value="transcription factor MYB1R1"/>
    <property type="match status" value="2"/>
</dbReference>
<dbReference type="Gene3D" id="1.10.10.60">
    <property type="entry name" value="Homeodomain-like"/>
    <property type="match status" value="4"/>
</dbReference>
<evidence type="ECO:0000313" key="11">
    <source>
        <dbReference type="Proteomes" id="UP000026962"/>
    </source>
</evidence>
<keyword evidence="5" id="KW-0539">Nucleus</keyword>
<feature type="compositionally biased region" description="Polar residues" evidence="6">
    <location>
        <begin position="541"/>
        <end position="563"/>
    </location>
</feature>
<feature type="domain" description="SANT" evidence="8">
    <location>
        <begin position="144"/>
        <end position="192"/>
    </location>
</feature>
<reference evidence="10" key="1">
    <citation type="submission" date="2015-04" db="UniProtKB">
        <authorList>
            <consortium name="EnsemblPlants"/>
        </authorList>
    </citation>
    <scope>IDENTIFICATION</scope>
</reference>
<dbReference type="InterPro" id="IPR001005">
    <property type="entry name" value="SANT/Myb"/>
</dbReference>
<keyword evidence="4" id="KW-0804">Transcription</keyword>
<evidence type="ECO:0000256" key="4">
    <source>
        <dbReference type="ARBA" id="ARBA00023163"/>
    </source>
</evidence>
<dbReference type="Pfam" id="PF00249">
    <property type="entry name" value="Myb_DNA-binding"/>
    <property type="match status" value="4"/>
</dbReference>
<dbReference type="InterPro" id="IPR017884">
    <property type="entry name" value="SANT_dom"/>
</dbReference>
<reference evidence="10" key="2">
    <citation type="submission" date="2018-05" db="EMBL/GenBank/DDBJ databases">
        <title>OpunRS2 (Oryza punctata Reference Sequence Version 2).</title>
        <authorList>
            <person name="Zhang J."/>
            <person name="Kudrna D."/>
            <person name="Lee S."/>
            <person name="Talag J."/>
            <person name="Welchert J."/>
            <person name="Wing R.A."/>
        </authorList>
    </citation>
    <scope>NUCLEOTIDE SEQUENCE [LARGE SCALE GENOMIC DNA]</scope>
</reference>
<evidence type="ECO:0000259" key="7">
    <source>
        <dbReference type="PROSITE" id="PS50090"/>
    </source>
</evidence>
<dbReference type="InterPro" id="IPR009057">
    <property type="entry name" value="Homeodomain-like_sf"/>
</dbReference>
<evidence type="ECO:0000313" key="10">
    <source>
        <dbReference type="EnsemblPlants" id="OPUNC01G02390.1"/>
    </source>
</evidence>
<name>A0A0E0JDX0_ORYPU</name>
<feature type="region of interest" description="Disordered" evidence="6">
    <location>
        <begin position="195"/>
        <end position="260"/>
    </location>
</feature>
<evidence type="ECO:0000256" key="5">
    <source>
        <dbReference type="ARBA" id="ARBA00023242"/>
    </source>
</evidence>
<dbReference type="InterPro" id="IPR017930">
    <property type="entry name" value="Myb_dom"/>
</dbReference>
<dbReference type="PANTHER" id="PTHR44042:SF59">
    <property type="entry name" value="MYB TRANSCRIPTION FACTOR"/>
    <property type="match status" value="1"/>
</dbReference>
<evidence type="ECO:0000259" key="8">
    <source>
        <dbReference type="PROSITE" id="PS51293"/>
    </source>
</evidence>
<dbReference type="SUPFAM" id="SSF46689">
    <property type="entry name" value="Homeodomain-like"/>
    <property type="match status" value="4"/>
</dbReference>
<feature type="region of interest" description="Disordered" evidence="6">
    <location>
        <begin position="496"/>
        <end position="563"/>
    </location>
</feature>
<dbReference type="eggNOG" id="KOG0724">
    <property type="taxonomic scope" value="Eukaryota"/>
</dbReference>
<dbReference type="EnsemblPlants" id="OPUNC01G02390.1">
    <property type="protein sequence ID" value="OPUNC01G02390.1"/>
    <property type="gene ID" value="OPUNC01G02390"/>
</dbReference>
<dbReference type="Gramene" id="OPUNC01G02390.1">
    <property type="protein sequence ID" value="OPUNC01G02390.1"/>
    <property type="gene ID" value="OPUNC01G02390"/>
</dbReference>
<dbReference type="STRING" id="4537.A0A0E0JDX0"/>
<dbReference type="HOGENOM" id="CLU_457412_0_0_1"/>
<evidence type="ECO:0000256" key="3">
    <source>
        <dbReference type="ARBA" id="ARBA00023125"/>
    </source>
</evidence>
<dbReference type="GO" id="GO:0003700">
    <property type="term" value="F:DNA-binding transcription factor activity"/>
    <property type="evidence" value="ECO:0007669"/>
    <property type="project" value="UniProtKB-ARBA"/>
</dbReference>
<keyword evidence="3" id="KW-0238">DNA-binding</keyword>
<dbReference type="AlphaFoldDB" id="A0A0E0JDX0"/>
<dbReference type="GO" id="GO:0009739">
    <property type="term" value="P:response to gibberellin"/>
    <property type="evidence" value="ECO:0007669"/>
    <property type="project" value="UniProtKB-ARBA"/>
</dbReference>
<protein>
    <submittedName>
        <fullName evidence="10">Uncharacterized protein</fullName>
    </submittedName>
</protein>
<dbReference type="GO" id="GO:0005634">
    <property type="term" value="C:nucleus"/>
    <property type="evidence" value="ECO:0007669"/>
    <property type="project" value="UniProtKB-SubCell"/>
</dbReference>
<evidence type="ECO:0000256" key="2">
    <source>
        <dbReference type="ARBA" id="ARBA00023015"/>
    </source>
</evidence>
<comment type="subcellular location">
    <subcellularLocation>
        <location evidence="1">Nucleus</location>
    </subcellularLocation>
</comment>
<proteinExistence type="predicted"/>
<keyword evidence="2" id="KW-0805">Transcription regulation</keyword>
<dbReference type="CDD" id="cd00167">
    <property type="entry name" value="SANT"/>
    <property type="match status" value="4"/>
</dbReference>
<dbReference type="GO" id="GO:0003677">
    <property type="term" value="F:DNA binding"/>
    <property type="evidence" value="ECO:0007669"/>
    <property type="project" value="UniProtKB-KW"/>
</dbReference>
<feature type="domain" description="HTH myb-type" evidence="9">
    <location>
        <begin position="136"/>
        <end position="192"/>
    </location>
</feature>
<accession>A0A0E0JDX0</accession>
<dbReference type="GO" id="GO:0009744">
    <property type="term" value="P:response to sucrose"/>
    <property type="evidence" value="ECO:0007669"/>
    <property type="project" value="UniProtKB-ARBA"/>
</dbReference>
<evidence type="ECO:0000256" key="6">
    <source>
        <dbReference type="SAM" id="MobiDB-lite"/>
    </source>
</evidence>
<evidence type="ECO:0000259" key="9">
    <source>
        <dbReference type="PROSITE" id="PS51294"/>
    </source>
</evidence>
<feature type="domain" description="HTH myb-type" evidence="9">
    <location>
        <begin position="437"/>
        <end position="493"/>
    </location>
</feature>
<feature type="domain" description="Myb-like" evidence="7">
    <location>
        <begin position="437"/>
        <end position="489"/>
    </location>
</feature>